<feature type="domain" description="Roadblock/LAMTOR2" evidence="1">
    <location>
        <begin position="12"/>
        <end position="93"/>
    </location>
</feature>
<sequence>MEMEGNVYITRLSESTARVKGCIAGGVVGVDGIAIAEFKGEDDFDTTIASAELASIIADSRRIIEDLKGGTFQESITRSEDLTLVSRQINDEFFVYLVLKGDIQNLGMARYEVKKLAEEFADTLS</sequence>
<gene>
    <name evidence="2" type="ORF">ENF18_02330</name>
</gene>
<reference evidence="2" key="1">
    <citation type="journal article" date="2020" name="mSystems">
        <title>Genome- and Community-Level Interaction Insights into Carbon Utilization and Element Cycling Functions of Hydrothermarchaeota in Hydrothermal Sediment.</title>
        <authorList>
            <person name="Zhou Z."/>
            <person name="Liu Y."/>
            <person name="Xu W."/>
            <person name="Pan J."/>
            <person name="Luo Z.H."/>
            <person name="Li M."/>
        </authorList>
    </citation>
    <scope>NUCLEOTIDE SEQUENCE [LARGE SCALE GENOMIC DNA]</scope>
    <source>
        <strain evidence="2">HyVt-102</strain>
    </source>
</reference>
<dbReference type="InterPro" id="IPR004942">
    <property type="entry name" value="Roadblock/LAMTOR2_dom"/>
</dbReference>
<protein>
    <recommendedName>
        <fullName evidence="1">Roadblock/LAMTOR2 domain-containing protein</fullName>
    </recommendedName>
</protein>
<dbReference type="EMBL" id="DQWE01000104">
    <property type="protein sequence ID" value="HDI82612.1"/>
    <property type="molecule type" value="Genomic_DNA"/>
</dbReference>
<accession>A0A7C0VA43</accession>
<dbReference type="Proteomes" id="UP000885847">
    <property type="component" value="Unassembled WGS sequence"/>
</dbReference>
<dbReference type="AlphaFoldDB" id="A0A7C0VA43"/>
<name>A0A7C0VA43_UNCW3</name>
<dbReference type="Pfam" id="PF03259">
    <property type="entry name" value="Robl_LC7"/>
    <property type="match status" value="1"/>
</dbReference>
<dbReference type="SUPFAM" id="SSF103196">
    <property type="entry name" value="Roadblock/LC7 domain"/>
    <property type="match status" value="1"/>
</dbReference>
<evidence type="ECO:0000313" key="2">
    <source>
        <dbReference type="EMBL" id="HDI82612.1"/>
    </source>
</evidence>
<comment type="caution">
    <text evidence="2">The sequence shown here is derived from an EMBL/GenBank/DDBJ whole genome shotgun (WGS) entry which is preliminary data.</text>
</comment>
<organism evidence="2">
    <name type="scientific">candidate division WOR-3 bacterium</name>
    <dbReference type="NCBI Taxonomy" id="2052148"/>
    <lineage>
        <taxon>Bacteria</taxon>
        <taxon>Bacteria division WOR-3</taxon>
    </lineage>
</organism>
<proteinExistence type="predicted"/>
<dbReference type="Gene3D" id="3.30.450.30">
    <property type="entry name" value="Dynein light chain 2a, cytoplasmic"/>
    <property type="match status" value="1"/>
</dbReference>
<evidence type="ECO:0000259" key="1">
    <source>
        <dbReference type="Pfam" id="PF03259"/>
    </source>
</evidence>